<protein>
    <submittedName>
        <fullName evidence="3">Nucleoside-diphosphate-sugar epimerase</fullName>
    </submittedName>
</protein>
<evidence type="ECO:0000256" key="1">
    <source>
        <dbReference type="ARBA" id="ARBA00007637"/>
    </source>
</evidence>
<name>A0A1G9WJ93_9SPHI</name>
<accession>A0A1G9WJ93</accession>
<evidence type="ECO:0000313" key="4">
    <source>
        <dbReference type="Proteomes" id="UP000183200"/>
    </source>
</evidence>
<keyword evidence="4" id="KW-1185">Reference proteome</keyword>
<proteinExistence type="inferred from homology"/>
<reference evidence="4" key="1">
    <citation type="submission" date="2016-10" db="EMBL/GenBank/DDBJ databases">
        <authorList>
            <person name="Varghese N."/>
            <person name="Submissions S."/>
        </authorList>
    </citation>
    <scope>NUCLEOTIDE SEQUENCE [LARGE SCALE GENOMIC DNA]</scope>
    <source>
        <strain evidence="4">DSM 19110</strain>
    </source>
</reference>
<dbReference type="RefSeq" id="WP_074608318.1">
    <property type="nucleotide sequence ID" value="NZ_FNGY01000005.1"/>
</dbReference>
<dbReference type="AlphaFoldDB" id="A0A1G9WJ93"/>
<dbReference type="Proteomes" id="UP000183200">
    <property type="component" value="Unassembled WGS sequence"/>
</dbReference>
<sequence>MKKILVTGASGYLGAKISLRLRAMGFSVSALCRSLPADMDDKFKDIVVITGDITTGETLDVIFSSSFDAIIHTVSLDHNLTETAPIEDVNKTNVLATWQLLDLFSKSEMEKFIFLSTMQVVGKLPVAPISEEILRAPGNLYGLTHLIGEDLVDYYNRKSKGQCISLRLSNGYGAPVFENNNCWWLVINDLCRSAYYQKKIVLNSDGTPSRDFIHVDDIAKAVGIVLMQEDLFETLIHVSSGQTKSLLEIAHLVSSIYEKRYHTHIPVYHSANVLSENIPMSGAYYTLLNEKLSSLGFHPEMNLELGIEELFVYFEKLKIHDA</sequence>
<dbReference type="InterPro" id="IPR036291">
    <property type="entry name" value="NAD(P)-bd_dom_sf"/>
</dbReference>
<gene>
    <name evidence="3" type="ORF">SAMN05421820_105179</name>
</gene>
<dbReference type="Pfam" id="PF01370">
    <property type="entry name" value="Epimerase"/>
    <property type="match status" value="1"/>
</dbReference>
<dbReference type="EMBL" id="FNGY01000005">
    <property type="protein sequence ID" value="SDM84105.1"/>
    <property type="molecule type" value="Genomic_DNA"/>
</dbReference>
<feature type="domain" description="NAD-dependent epimerase/dehydratase" evidence="2">
    <location>
        <begin position="4"/>
        <end position="228"/>
    </location>
</feature>
<organism evidence="3 4">
    <name type="scientific">Pedobacter steynii</name>
    <dbReference type="NCBI Taxonomy" id="430522"/>
    <lineage>
        <taxon>Bacteria</taxon>
        <taxon>Pseudomonadati</taxon>
        <taxon>Bacteroidota</taxon>
        <taxon>Sphingobacteriia</taxon>
        <taxon>Sphingobacteriales</taxon>
        <taxon>Sphingobacteriaceae</taxon>
        <taxon>Pedobacter</taxon>
    </lineage>
</organism>
<dbReference type="CDD" id="cd08946">
    <property type="entry name" value="SDR_e"/>
    <property type="match status" value="1"/>
</dbReference>
<evidence type="ECO:0000259" key="2">
    <source>
        <dbReference type="Pfam" id="PF01370"/>
    </source>
</evidence>
<dbReference type="PANTHER" id="PTHR43000">
    <property type="entry name" value="DTDP-D-GLUCOSE 4,6-DEHYDRATASE-RELATED"/>
    <property type="match status" value="1"/>
</dbReference>
<dbReference type="InterPro" id="IPR001509">
    <property type="entry name" value="Epimerase_deHydtase"/>
</dbReference>
<evidence type="ECO:0000313" key="3">
    <source>
        <dbReference type="EMBL" id="SDM84105.1"/>
    </source>
</evidence>
<dbReference type="SUPFAM" id="SSF51735">
    <property type="entry name" value="NAD(P)-binding Rossmann-fold domains"/>
    <property type="match status" value="1"/>
</dbReference>
<dbReference type="Gene3D" id="3.40.50.720">
    <property type="entry name" value="NAD(P)-binding Rossmann-like Domain"/>
    <property type="match status" value="1"/>
</dbReference>
<dbReference type="OrthoDB" id="9801785at2"/>
<comment type="similarity">
    <text evidence="1">Belongs to the NAD(P)-dependent epimerase/dehydratase family.</text>
</comment>